<dbReference type="STRING" id="51028.A0A0N4VCK2"/>
<feature type="compositionally biased region" description="Polar residues" evidence="2">
    <location>
        <begin position="769"/>
        <end position="778"/>
    </location>
</feature>
<feature type="transmembrane region" description="Helical" evidence="3">
    <location>
        <begin position="1459"/>
        <end position="1478"/>
    </location>
</feature>
<feature type="compositionally biased region" description="Polar residues" evidence="2">
    <location>
        <begin position="617"/>
        <end position="643"/>
    </location>
</feature>
<feature type="region of interest" description="Disordered" evidence="2">
    <location>
        <begin position="728"/>
        <end position="801"/>
    </location>
</feature>
<evidence type="ECO:0000256" key="3">
    <source>
        <dbReference type="SAM" id="Phobius"/>
    </source>
</evidence>
<evidence type="ECO:0000313" key="5">
    <source>
        <dbReference type="EMBL" id="VDD93033.1"/>
    </source>
</evidence>
<keyword evidence="3" id="KW-1133">Transmembrane helix</keyword>
<sequence>MINFTLNETYEGCFPESWLSKCPAAVSFPPQIETSTTVISTQTTNSPTSTVQLDTDLSTSEQSTTQPTSILKILKPTEKKTTTFEEVTELPVATTLSNEPKKTTGKLFLTGSFYANLLYSKERAAITSPERSETAIPSYSYKSEFPAELSASVIFLKKATISRLQDAAPLSSETNAFKQASEPASSSYSRTSSDISISSHRVQPLESTTSPFKETFTIPTVFSSRTTYETIISLNSGQSSKTKELSDSEKKLTSTSPRTSQRSKEASVILTNSQKTSENFRILTTTATKDTSTLTNVGAQFKESKLPSTFETSELPSTTNTQVLLSALKISQTVTPSKSSSATLSKVSSTSNETCVKVTETFAVTTLPYLAVTSSTTITLTSATIKAKNSEFSEKLSKSLSPITVAGSTTPETINISSEYLDSFLKTTLKRPSSYDSQNLTVADKYSRLPKDYTRTEITRDQTNATKSENTEMTFAEQATREPTRKNSIRVTEEVPSSDGIFLYLKNISTASSSNYSTKVVSKAVTLNEAFESKTAPTVDASATTDDSAIKNHTGSDYVGSKSTASAHSTEKTIKDVLKGLELESDTTSEGSMKSVSFLKRFSTSDQIRTKYETQKTPKINLSTSQNFEARARTNSESLSMSKQADFHNAPSTPRNDNSILKWKSSKVTNHTSSDYVGSKSTASAHSIEKTITDVSKEMELESDPITKESMRSVSFLKRFSTSDQIRTKYETQKTSPEINLSTSQNFEAGARTKSESLAMSKQVDFPSAPSTPRNENPTFKWESSKVTNHTSSDYVGSKSTSVYSTEKTISDVSKGLELRSDTITKENTRSVSSSKRFSTTDQIRTKYETQKTSPKINLSTSQNFEAGARTKSESLAMSKQVDFPSAPSTPRNENPTFKWESSKVTNHTSSDYVGSKSTSVYSTEKTISDVSKGLELRSDTITKENTRSVSSSKRFSTTDQIRTKYEIQKISTEATQVDWSTGLRSHSNAMTQNLISYGLENLSSTLAHQEKTTKKSEVNSTTGSLPTAKSAVPDNKVAVQDVRTESLSSLYSLKEMPLSSSVYAEFTSSNQQFLTEIFLFGSSTKSVVKIDATSKKGRTKDLIQQGRTGITTVNPAAAVSTSTLLRTSSTKGCEIPCPSSDWIEGEEFCYTFLASRKFKSYEDALSKCRKYFSMIGKSDLTSPKNMQLLKNARTEDNDLVFIYAEMTNNYKRYKQVEVINLTSSTSYMIKVQYVVSSDQDAGDVDAVCKLPKYCSEPRCYFKDFETNSDKNDYIVLPTYNSVALNDEVSLSCTADPKNIKQLKYYCNSDGRFEPSPLEKLCKPSNIWIPATTREKKLRVQKISCWKSPRFCATVDCGTHGGCVEKVDHGICHCEMGWFGETCSLDATNLFSLKGTNFTDPDMELQVQKMIRNYGNCQYGLMFLAVATSVILLLHYYFFAEVDGEADVYPHVILQSHRIRTLLLGAVFSLMFRHPGFFSLDVVIGTRVYNFLVNVLFTTVLFVRSSQAFRSVTPAIFYVSSSFNVIDDERKQNAVKDGFVPQGSAMSDAEDGCQVIAFPSRRCRYSAVIDRVSESLSVFCLRPYQIATFNLGAEAKTVLPCYASAVIVVSATTVLNWNHVTTSWALLGVFEEDYIGFPLSMIMLNFVAVLIAISVIESAFNTKAYEPELHLNAIKFYIHKLPYELGKRLVPLERTPPFIVVGASLHFLTWFFIMFSTSDLSSAATSLCGAVVFVLYGICIILQTLLTLSPINKYATIITMMLLPKGLAPKFEINDMKTRKEVLGEWSTSKYSSEKRAETKMFGELPRELTYQVPDDPPFAITPFNQFSPGDPKYMPAFHCQMLWKRLTSSYVSHRLNGFSQEEALKYAKDVDFEYDDYGEEITSQRLYVVDRWISGIRYADRIPDKVNPGKVKNSLPTKNFDSGQETFFQKLVYRDGETIPALIRRSPAVKLKFQENAMLEAFGTEMEDRNEPFKALYFNDPIVEHLEEKYGEDLIDELLARIFSFL</sequence>
<feature type="region of interest" description="Disordered" evidence="2">
    <location>
        <begin position="609"/>
        <end position="664"/>
    </location>
</feature>
<keyword evidence="3" id="KW-0472">Membrane</keyword>
<dbReference type="PROSITE" id="PS00022">
    <property type="entry name" value="EGF_1"/>
    <property type="match status" value="1"/>
</dbReference>
<accession>A0A0N4VCK2</accession>
<dbReference type="InterPro" id="IPR000742">
    <property type="entry name" value="EGF"/>
</dbReference>
<evidence type="ECO:0000313" key="7">
    <source>
        <dbReference type="WBParaSite" id="EVEC_0000830001-mRNA-1"/>
    </source>
</evidence>
<feature type="region of interest" description="Disordered" evidence="2">
    <location>
        <begin position="826"/>
        <end position="855"/>
    </location>
</feature>
<feature type="region of interest" description="Disordered" evidence="2">
    <location>
        <begin position="535"/>
        <end position="570"/>
    </location>
</feature>
<reference evidence="5 6" key="2">
    <citation type="submission" date="2018-10" db="EMBL/GenBank/DDBJ databases">
        <authorList>
            <consortium name="Pathogen Informatics"/>
        </authorList>
    </citation>
    <scope>NUCLEOTIDE SEQUENCE [LARGE SCALE GENOMIC DNA]</scope>
</reference>
<feature type="compositionally biased region" description="Polar residues" evidence="2">
    <location>
        <begin position="887"/>
        <end position="896"/>
    </location>
</feature>
<feature type="disulfide bond" evidence="1">
    <location>
        <begin position="1374"/>
        <end position="1383"/>
    </location>
</feature>
<feature type="transmembrane region" description="Helical" evidence="3">
    <location>
        <begin position="1419"/>
        <end position="1439"/>
    </location>
</feature>
<name>A0A0N4VCK2_ENTVE</name>
<dbReference type="Proteomes" id="UP000274131">
    <property type="component" value="Unassembled WGS sequence"/>
</dbReference>
<feature type="compositionally biased region" description="Low complexity" evidence="2">
    <location>
        <begin position="39"/>
        <end position="48"/>
    </location>
</feature>
<organism evidence="7">
    <name type="scientific">Enterobius vermicularis</name>
    <name type="common">Human pinworm</name>
    <dbReference type="NCBI Taxonomy" id="51028"/>
    <lineage>
        <taxon>Eukaryota</taxon>
        <taxon>Metazoa</taxon>
        <taxon>Ecdysozoa</taxon>
        <taxon>Nematoda</taxon>
        <taxon>Chromadorea</taxon>
        <taxon>Rhabditida</taxon>
        <taxon>Spirurina</taxon>
        <taxon>Oxyuridomorpha</taxon>
        <taxon>Oxyuroidea</taxon>
        <taxon>Oxyuridae</taxon>
        <taxon>Enterobius</taxon>
    </lineage>
</organism>
<dbReference type="PROSITE" id="PS50026">
    <property type="entry name" value="EGF_3"/>
    <property type="match status" value="1"/>
</dbReference>
<dbReference type="WBParaSite" id="EVEC_0000830001-mRNA-1">
    <property type="protein sequence ID" value="EVEC_0000830001-mRNA-1"/>
    <property type="gene ID" value="EVEC_0000830001"/>
</dbReference>
<feature type="transmembrane region" description="Helical" evidence="3">
    <location>
        <begin position="1484"/>
        <end position="1503"/>
    </location>
</feature>
<feature type="transmembrane region" description="Helical" evidence="3">
    <location>
        <begin position="1697"/>
        <end position="1717"/>
    </location>
</feature>
<feature type="compositionally biased region" description="Polar residues" evidence="2">
    <location>
        <begin position="830"/>
        <end position="843"/>
    </location>
</feature>
<feature type="compositionally biased region" description="Basic and acidic residues" evidence="2">
    <location>
        <begin position="241"/>
        <end position="252"/>
    </location>
</feature>
<reference evidence="7" key="1">
    <citation type="submission" date="2016-04" db="UniProtKB">
        <authorList>
            <consortium name="WormBaseParasite"/>
        </authorList>
    </citation>
    <scope>IDENTIFICATION</scope>
</reference>
<feature type="compositionally biased region" description="Polar residues" evidence="2">
    <location>
        <begin position="903"/>
        <end position="919"/>
    </location>
</feature>
<feature type="compositionally biased region" description="Polar residues" evidence="2">
    <location>
        <begin position="650"/>
        <end position="659"/>
    </location>
</feature>
<evidence type="ECO:0000259" key="4">
    <source>
        <dbReference type="PROSITE" id="PS50026"/>
    </source>
</evidence>
<feature type="compositionally biased region" description="Low complexity" evidence="2">
    <location>
        <begin position="181"/>
        <end position="199"/>
    </location>
</feature>
<feature type="region of interest" description="Disordered" evidence="2">
    <location>
        <begin position="39"/>
        <end position="64"/>
    </location>
</feature>
<comment type="caution">
    <text evidence="1">Lacks conserved residue(s) required for the propagation of feature annotation.</text>
</comment>
<feature type="region of interest" description="Disordered" evidence="2">
    <location>
        <begin position="873"/>
        <end position="919"/>
    </location>
</feature>
<evidence type="ECO:0000256" key="2">
    <source>
        <dbReference type="SAM" id="MobiDB-lite"/>
    </source>
</evidence>
<gene>
    <name evidence="5" type="ORF">EVEC_LOCUS7784</name>
</gene>
<proteinExistence type="predicted"/>
<feature type="domain" description="EGF-like" evidence="4">
    <location>
        <begin position="1348"/>
        <end position="1384"/>
    </location>
</feature>
<feature type="region of interest" description="Disordered" evidence="2">
    <location>
        <begin position="172"/>
        <end position="208"/>
    </location>
</feature>
<feature type="transmembrane region" description="Helical" evidence="3">
    <location>
        <begin position="1597"/>
        <end position="1615"/>
    </location>
</feature>
<feature type="compositionally biased region" description="Polar residues" evidence="2">
    <location>
        <begin position="733"/>
        <end position="747"/>
    </location>
</feature>
<keyword evidence="1" id="KW-0245">EGF-like domain</keyword>
<keyword evidence="3" id="KW-0812">Transmembrane</keyword>
<protein>
    <submittedName>
        <fullName evidence="7">EGF-like domain-containing protein</fullName>
    </submittedName>
</protein>
<evidence type="ECO:0000313" key="6">
    <source>
        <dbReference type="Proteomes" id="UP000274131"/>
    </source>
</evidence>
<keyword evidence="6" id="KW-1185">Reference proteome</keyword>
<feature type="compositionally biased region" description="Polar residues" evidence="2">
    <location>
        <begin position="785"/>
        <end position="801"/>
    </location>
</feature>
<feature type="compositionally biased region" description="Polar residues" evidence="2">
    <location>
        <begin position="1019"/>
        <end position="1028"/>
    </location>
</feature>
<feature type="transmembrane region" description="Helical" evidence="3">
    <location>
        <begin position="1723"/>
        <end position="1746"/>
    </location>
</feature>
<feature type="compositionally biased region" description="Polar residues" evidence="2">
    <location>
        <begin position="541"/>
        <end position="568"/>
    </location>
</feature>
<feature type="region of interest" description="Disordered" evidence="2">
    <location>
        <begin position="1011"/>
        <end position="1033"/>
    </location>
</feature>
<keyword evidence="1" id="KW-1015">Disulfide bond</keyword>
<feature type="transmembrane region" description="Helical" evidence="3">
    <location>
        <begin position="1635"/>
        <end position="1656"/>
    </location>
</feature>
<dbReference type="PROSITE" id="PS01186">
    <property type="entry name" value="EGF_2"/>
    <property type="match status" value="1"/>
</dbReference>
<evidence type="ECO:0000256" key="1">
    <source>
        <dbReference type="PROSITE-ProRule" id="PRU00076"/>
    </source>
</evidence>
<dbReference type="EMBL" id="UXUI01009088">
    <property type="protein sequence ID" value="VDD93033.1"/>
    <property type="molecule type" value="Genomic_DNA"/>
</dbReference>
<feature type="region of interest" description="Disordered" evidence="2">
    <location>
        <begin position="238"/>
        <end position="271"/>
    </location>
</feature>